<dbReference type="InterPro" id="IPR050651">
    <property type="entry name" value="Plant_Cytochrome_P450_Monoox"/>
</dbReference>
<evidence type="ECO:0000256" key="3">
    <source>
        <dbReference type="ARBA" id="ARBA00023002"/>
    </source>
</evidence>
<feature type="binding site" description="axial binding residue" evidence="6">
    <location>
        <position position="447"/>
    </location>
    <ligand>
        <name>heme</name>
        <dbReference type="ChEBI" id="CHEBI:30413"/>
    </ligand>
    <ligandPart>
        <name>Fe</name>
        <dbReference type="ChEBI" id="CHEBI:18248"/>
    </ligandPart>
</feature>
<dbReference type="GO" id="GO:0016705">
    <property type="term" value="F:oxidoreductase activity, acting on paired donors, with incorporation or reduction of molecular oxygen"/>
    <property type="evidence" value="ECO:0007669"/>
    <property type="project" value="InterPro"/>
</dbReference>
<evidence type="ECO:0000256" key="8">
    <source>
        <dbReference type="SAM" id="Phobius"/>
    </source>
</evidence>
<evidence type="ECO:0000256" key="5">
    <source>
        <dbReference type="ARBA" id="ARBA00023033"/>
    </source>
</evidence>
<evidence type="ECO:0000256" key="4">
    <source>
        <dbReference type="ARBA" id="ARBA00023004"/>
    </source>
</evidence>
<protein>
    <submittedName>
        <fullName evidence="10">Cytochrome P450 81Q32-like</fullName>
    </submittedName>
</protein>
<keyword evidence="1 6" id="KW-0349">Heme</keyword>
<name>A0A1S3BUR6_CUCME</name>
<dbReference type="Pfam" id="PF00067">
    <property type="entry name" value="p450"/>
    <property type="match status" value="1"/>
</dbReference>
<keyword evidence="4 6" id="KW-0408">Iron</keyword>
<dbReference type="RefSeq" id="XP_008453068.2">
    <property type="nucleotide sequence ID" value="XM_008454846.2"/>
</dbReference>
<dbReference type="GO" id="GO:0020037">
    <property type="term" value="F:heme binding"/>
    <property type="evidence" value="ECO:0007669"/>
    <property type="project" value="InterPro"/>
</dbReference>
<dbReference type="CDD" id="cd20653">
    <property type="entry name" value="CYP81"/>
    <property type="match status" value="1"/>
</dbReference>
<dbReference type="InParanoid" id="A0A1S3BUR6"/>
<keyword evidence="5 7" id="KW-0503">Monooxygenase</keyword>
<evidence type="ECO:0000256" key="1">
    <source>
        <dbReference type="ARBA" id="ARBA00022617"/>
    </source>
</evidence>
<dbReference type="PANTHER" id="PTHR47947:SF24">
    <property type="entry name" value="ISOFLAVONE 2'-HYDROXYLASE-LIKE"/>
    <property type="match status" value="1"/>
</dbReference>
<dbReference type="eggNOG" id="KOG0156">
    <property type="taxonomic scope" value="Eukaryota"/>
</dbReference>
<keyword evidence="8" id="KW-1133">Transmembrane helix</keyword>
<evidence type="ECO:0000313" key="10">
    <source>
        <dbReference type="RefSeq" id="XP_008453068.2"/>
    </source>
</evidence>
<dbReference type="PRINTS" id="PR00463">
    <property type="entry name" value="EP450I"/>
</dbReference>
<organism evidence="9 10">
    <name type="scientific">Cucumis melo</name>
    <name type="common">Muskmelon</name>
    <dbReference type="NCBI Taxonomy" id="3656"/>
    <lineage>
        <taxon>Eukaryota</taxon>
        <taxon>Viridiplantae</taxon>
        <taxon>Streptophyta</taxon>
        <taxon>Embryophyta</taxon>
        <taxon>Tracheophyta</taxon>
        <taxon>Spermatophyta</taxon>
        <taxon>Magnoliopsida</taxon>
        <taxon>eudicotyledons</taxon>
        <taxon>Gunneridae</taxon>
        <taxon>Pentapetalae</taxon>
        <taxon>rosids</taxon>
        <taxon>fabids</taxon>
        <taxon>Cucurbitales</taxon>
        <taxon>Cucurbitaceae</taxon>
        <taxon>Benincaseae</taxon>
        <taxon>Cucumis</taxon>
    </lineage>
</organism>
<sequence length="516" mass="59644">MGVLGSIFVYFPLFLVLYILIEHLLHKIRNLPPTPFPLLPIIGHLHLLKKPIYRTLAKISNHYGPVVYFRFGSRKVLVVSSSFAAEECLTKNDVVFANRPRLIISKWFGYNNTNLIWSSYGDHWRNLRRISTIEILSTHRLQMFSSVRLEEVKSLIRRLANDENQIHNMKNEFFDLTYNMMLRMLVGKRYYGEDVDDVDEAKIFRQLQIDLGQLGGKSILQDFIPLVSWMGFGSTLENKIIECHVKRDTFMQNLIDQHKKRNFDQNNSNKIYQDGRRKTMIEVLLELQQYEPDQYTDETIRALMLILLAAGTETSVVTMEWALSLMLNHPEFLKKLQNEIDSQVGHDRLIDESDMANLPSLRGIINETFRMYPPAPLMVPHESSKDCIVGGYHIPRGTILYVNLWAIHNDPKIWDNPRKFNPNRFESLESEKFGFNLMPFGSGRRGCPGEGLGLRVIGLVLGSLVQCFEWERPGEELVDMTEGIALTMPKAHCLQAKCTPRPIVHRLHLSHKISNP</sequence>
<evidence type="ECO:0000313" key="9">
    <source>
        <dbReference type="Proteomes" id="UP001652600"/>
    </source>
</evidence>
<keyword evidence="8" id="KW-0812">Transmembrane</keyword>
<evidence type="ECO:0000256" key="2">
    <source>
        <dbReference type="ARBA" id="ARBA00022723"/>
    </source>
</evidence>
<dbReference type="Proteomes" id="UP001652600">
    <property type="component" value="Chromosome 7"/>
</dbReference>
<proteinExistence type="inferred from homology"/>
<dbReference type="GO" id="GO:0005506">
    <property type="term" value="F:iron ion binding"/>
    <property type="evidence" value="ECO:0007669"/>
    <property type="project" value="InterPro"/>
</dbReference>
<dbReference type="GeneID" id="103493892"/>
<dbReference type="SUPFAM" id="SSF48264">
    <property type="entry name" value="Cytochrome P450"/>
    <property type="match status" value="1"/>
</dbReference>
<gene>
    <name evidence="10" type="primary">LOC103493892</name>
</gene>
<dbReference type="AlphaFoldDB" id="A0A1S3BUR6"/>
<comment type="cofactor">
    <cofactor evidence="6">
        <name>heme</name>
        <dbReference type="ChEBI" id="CHEBI:30413"/>
    </cofactor>
</comment>
<dbReference type="PANTHER" id="PTHR47947">
    <property type="entry name" value="CYTOCHROME P450 82C3-RELATED"/>
    <property type="match status" value="1"/>
</dbReference>
<keyword evidence="9" id="KW-1185">Reference proteome</keyword>
<evidence type="ECO:0000256" key="7">
    <source>
        <dbReference type="RuleBase" id="RU000461"/>
    </source>
</evidence>
<keyword evidence="3 7" id="KW-0560">Oxidoreductase</keyword>
<dbReference type="KEGG" id="cmo:103493892"/>
<dbReference type="GO" id="GO:0004497">
    <property type="term" value="F:monooxygenase activity"/>
    <property type="evidence" value="ECO:0007669"/>
    <property type="project" value="UniProtKB-KW"/>
</dbReference>
<dbReference type="InterPro" id="IPR017972">
    <property type="entry name" value="Cyt_P450_CS"/>
</dbReference>
<comment type="similarity">
    <text evidence="7">Belongs to the cytochrome P450 family.</text>
</comment>
<keyword evidence="2 6" id="KW-0479">Metal-binding</keyword>
<dbReference type="Gene3D" id="1.10.630.10">
    <property type="entry name" value="Cytochrome P450"/>
    <property type="match status" value="1"/>
</dbReference>
<dbReference type="InterPro" id="IPR002401">
    <property type="entry name" value="Cyt_P450_E_grp-I"/>
</dbReference>
<reference evidence="10" key="1">
    <citation type="submission" date="2025-08" db="UniProtKB">
        <authorList>
            <consortium name="RefSeq"/>
        </authorList>
    </citation>
    <scope>IDENTIFICATION</scope>
    <source>
        <tissue evidence="10">Stem</tissue>
    </source>
</reference>
<feature type="transmembrane region" description="Helical" evidence="8">
    <location>
        <begin position="7"/>
        <end position="25"/>
    </location>
</feature>
<dbReference type="PROSITE" id="PS00086">
    <property type="entry name" value="CYTOCHROME_P450"/>
    <property type="match status" value="1"/>
</dbReference>
<dbReference type="PRINTS" id="PR00385">
    <property type="entry name" value="P450"/>
</dbReference>
<accession>A0A1S3BUR6</accession>
<dbReference type="Gramene" id="MELO3C016799.2.1">
    <property type="protein sequence ID" value="MELO3C016799.2.1"/>
    <property type="gene ID" value="MELO3C016799.2"/>
</dbReference>
<dbReference type="InterPro" id="IPR036396">
    <property type="entry name" value="Cyt_P450_sf"/>
</dbReference>
<dbReference type="GO" id="GO:0016020">
    <property type="term" value="C:membrane"/>
    <property type="evidence" value="ECO:0007669"/>
    <property type="project" value="UniProtKB-SubCell"/>
</dbReference>
<dbReference type="InterPro" id="IPR001128">
    <property type="entry name" value="Cyt_P450"/>
</dbReference>
<keyword evidence="8" id="KW-0472">Membrane</keyword>
<evidence type="ECO:0000256" key="6">
    <source>
        <dbReference type="PIRSR" id="PIRSR602401-1"/>
    </source>
</evidence>